<feature type="compositionally biased region" description="Basic and acidic residues" evidence="1">
    <location>
        <begin position="23"/>
        <end position="44"/>
    </location>
</feature>
<feature type="region of interest" description="Disordered" evidence="1">
    <location>
        <begin position="23"/>
        <end position="52"/>
    </location>
</feature>
<organism evidence="2 3">
    <name type="scientific">Effrenium voratum</name>
    <dbReference type="NCBI Taxonomy" id="2562239"/>
    <lineage>
        <taxon>Eukaryota</taxon>
        <taxon>Sar</taxon>
        <taxon>Alveolata</taxon>
        <taxon>Dinophyceae</taxon>
        <taxon>Suessiales</taxon>
        <taxon>Symbiodiniaceae</taxon>
        <taxon>Effrenium</taxon>
    </lineage>
</organism>
<dbReference type="EMBL" id="CAUJNA010000642">
    <property type="protein sequence ID" value="CAJ1379577.1"/>
    <property type="molecule type" value="Genomic_DNA"/>
</dbReference>
<name>A0AA36MPP6_9DINO</name>
<feature type="region of interest" description="Disordered" evidence="1">
    <location>
        <begin position="234"/>
        <end position="337"/>
    </location>
</feature>
<protein>
    <submittedName>
        <fullName evidence="2">Uncharacterized protein</fullName>
    </submittedName>
</protein>
<proteinExistence type="predicted"/>
<feature type="region of interest" description="Disordered" evidence="1">
    <location>
        <begin position="409"/>
        <end position="458"/>
    </location>
</feature>
<evidence type="ECO:0000313" key="3">
    <source>
        <dbReference type="Proteomes" id="UP001178507"/>
    </source>
</evidence>
<dbReference type="Proteomes" id="UP001178507">
    <property type="component" value="Unassembled WGS sequence"/>
</dbReference>
<keyword evidence="3" id="KW-1185">Reference proteome</keyword>
<dbReference type="AlphaFoldDB" id="A0AA36MPP6"/>
<accession>A0AA36MPP6</accession>
<gene>
    <name evidence="2" type="ORF">EVOR1521_LOCUS7772</name>
</gene>
<feature type="compositionally biased region" description="Basic and acidic residues" evidence="1">
    <location>
        <begin position="241"/>
        <end position="255"/>
    </location>
</feature>
<evidence type="ECO:0000313" key="2">
    <source>
        <dbReference type="EMBL" id="CAJ1379577.1"/>
    </source>
</evidence>
<reference evidence="2" key="1">
    <citation type="submission" date="2023-08" db="EMBL/GenBank/DDBJ databases">
        <authorList>
            <person name="Chen Y."/>
            <person name="Shah S."/>
            <person name="Dougan E. K."/>
            <person name="Thang M."/>
            <person name="Chan C."/>
        </authorList>
    </citation>
    <scope>NUCLEOTIDE SEQUENCE</scope>
</reference>
<comment type="caution">
    <text evidence="2">The sequence shown here is derived from an EMBL/GenBank/DDBJ whole genome shotgun (WGS) entry which is preliminary data.</text>
</comment>
<evidence type="ECO:0000256" key="1">
    <source>
        <dbReference type="SAM" id="MobiDB-lite"/>
    </source>
</evidence>
<sequence>MTKRVLENGGDEALLKVKVKEPGERKAEAKEEAKEAKKEVKEEVKEEDEDEIADLLSQAPLEQLKGQKRKRKAAALEEDSLLPVPEVPDVETDSEYQELELSTYPKKLYIEACSYEKVNGLYRIMTQSSRGRPCYCKTTTAKNLYLYWYSARRWHIGLDFGSKKCIASVQDMGDLAPPFEPYPNGWKVMEKHHKDGGKEKLDKIKCPQMRVIDGEVYADAHVLTDIDQPLEISLAKRKEKKSPEKDKAESPERKASAKAKSSPPRASPKKGPELDDEAAMVEAAQQSDSDDESKVKDSQRSGSNASESESEESSSSESASEAEAPDEDYEAMSPATKHIVQKLKTMVPKEAATKAEKLFGSIRQKMRKGGSAPGGMSHTDVKHLAAWCHRHLGVAASLTRPEAAAPMLAEQPQTPPDKDPPRQSDTQMPHLYAQPSKSVLRPPGAPRPRQPRRVQYPADRHLKLEVPIESFKTYGEGLWFQCPGAMVNCDTCDRVIPQGLGSLQGAPSRSQFAQHLFLCSDCSR</sequence>